<gene>
    <name evidence="5" type="ORF">PVAND_000138</name>
</gene>
<keyword evidence="6" id="KW-1185">Reference proteome</keyword>
<evidence type="ECO:0000313" key="5">
    <source>
        <dbReference type="EMBL" id="KAG5669847.1"/>
    </source>
</evidence>
<evidence type="ECO:0000256" key="1">
    <source>
        <dbReference type="ARBA" id="ARBA00005823"/>
    </source>
</evidence>
<dbReference type="GO" id="GO:0006887">
    <property type="term" value="P:exocytosis"/>
    <property type="evidence" value="ECO:0007669"/>
    <property type="project" value="UniProtKB-KW"/>
</dbReference>
<dbReference type="PROSITE" id="PS50004">
    <property type="entry name" value="C2"/>
    <property type="match status" value="1"/>
</dbReference>
<feature type="domain" description="C2" evidence="4">
    <location>
        <begin position="693"/>
        <end position="822"/>
    </location>
</feature>
<feature type="compositionally biased region" description="Basic and acidic residues" evidence="3">
    <location>
        <begin position="1"/>
        <end position="11"/>
    </location>
</feature>
<dbReference type="InterPro" id="IPR052095">
    <property type="entry name" value="UNC-13_domain"/>
</dbReference>
<accession>A0A9J6BJT7</accession>
<dbReference type="PANTHER" id="PTHR45999">
    <property type="entry name" value="UNC-13-4A, ISOFORM B"/>
    <property type="match status" value="1"/>
</dbReference>
<comment type="similarity">
    <text evidence="1">Belongs to the unc-13 family.</text>
</comment>
<dbReference type="SUPFAM" id="SSF49562">
    <property type="entry name" value="C2 domain (Calcium/lipid-binding domain, CaLB)"/>
    <property type="match status" value="1"/>
</dbReference>
<dbReference type="InterPro" id="IPR035892">
    <property type="entry name" value="C2_domain_sf"/>
</dbReference>
<name>A0A9J6BJT7_POLVA</name>
<dbReference type="EMBL" id="JADBJN010000003">
    <property type="protein sequence ID" value="KAG5669847.1"/>
    <property type="molecule type" value="Genomic_DNA"/>
</dbReference>
<dbReference type="AlphaFoldDB" id="A0A9J6BJT7"/>
<keyword evidence="2" id="KW-0268">Exocytosis</keyword>
<evidence type="ECO:0000313" key="6">
    <source>
        <dbReference type="Proteomes" id="UP001107558"/>
    </source>
</evidence>
<dbReference type="InterPro" id="IPR000008">
    <property type="entry name" value="C2_dom"/>
</dbReference>
<protein>
    <recommendedName>
        <fullName evidence="4">C2 domain-containing protein</fullName>
    </recommendedName>
</protein>
<sequence length="899" mass="105683">MDIATENKQETSDNSNLQTETKEQEEISTGDLEIDIKMLPKQKKLNLFNEIQNSCVQQNIGEERKLKIASYMRETLSLSANEINENVQLKALTMLEDFFTYHDLIVAFAQHEMKQKIWEKDLSNFAYEILEIFAKSKGITDSYILYARWAAFVEIYDSEKIDLNIFTDILDRIFDDNNEEEKEVKTCMPIFRKMVTNDYTTDDEINKIFWQSTTKLFQKFAGFFAEYFMNMGDDEDENIMVKLNEMIDLILRVENLAKEQNYDITFESKLKEEVANLVTNQLQRFVNKDILSAIDDDGELCLNVLIEAVKFITSHFQEVYKQNFEIFQRLQEYSFAKNLYIIYDEKITETIKPMIEETTKSFKQESQAITVIAAIQLYEELKKFSQIGTENYHNCDLQLASYENWFPSQLIKIIKTPELISKAIASENDDSSNDFANYKRTSSAVDSMALIFTVKDFWAQFENKGKREDEALQFIVNELCRLTLDYIDKYMNKFDNDESESDTYNNRLIKMSIAVANFQFVLEELQGLLKNNLQEFNFIESDNVREIFKNTFKIIEDKMTTTIEVQTEKFMPEFQKWVMEAAADENNRDKFLDDFYNLLTNLEKNLKQKRFETAKKILWNQIIKILPQILDDAINDNESQEFFSNLKEIWLNLKEMNLPINDEEKDIVANFEESLEWYSMESSELLYRQYEHQSKKISNTASATVICSIVNNKLKIEILNARNLNALVPDSNCHSFIKFKPIHKEFNSVSSQQTKVHENSHFPLFEESFEIELTEKQRKCQNAAIYFKLKRKLPLGTVSTLGEAFLSFREIPIITDENQKPLRKELSFIKLSEDECDGVKTMTVLKYRKKSNDETTKKILIDMKYRDKAPTVDFVKKQMVNVIRTSYRKSSKLIPKLNM</sequence>
<evidence type="ECO:0000259" key="4">
    <source>
        <dbReference type="PROSITE" id="PS50004"/>
    </source>
</evidence>
<proteinExistence type="inferred from homology"/>
<comment type="caution">
    <text evidence="5">The sequence shown here is derived from an EMBL/GenBank/DDBJ whole genome shotgun (WGS) entry which is preliminary data.</text>
</comment>
<feature type="region of interest" description="Disordered" evidence="3">
    <location>
        <begin position="1"/>
        <end position="26"/>
    </location>
</feature>
<dbReference type="PANTHER" id="PTHR45999:SF4">
    <property type="entry name" value="UNC-13-4A, ISOFORM B"/>
    <property type="match status" value="1"/>
</dbReference>
<evidence type="ECO:0000256" key="2">
    <source>
        <dbReference type="ARBA" id="ARBA00022483"/>
    </source>
</evidence>
<dbReference type="Proteomes" id="UP001107558">
    <property type="component" value="Chromosome 3"/>
</dbReference>
<dbReference type="SMART" id="SM00239">
    <property type="entry name" value="C2"/>
    <property type="match status" value="1"/>
</dbReference>
<dbReference type="Pfam" id="PF00168">
    <property type="entry name" value="C2"/>
    <property type="match status" value="1"/>
</dbReference>
<dbReference type="Gene3D" id="2.60.40.150">
    <property type="entry name" value="C2 domain"/>
    <property type="match status" value="1"/>
</dbReference>
<dbReference type="OrthoDB" id="67700at2759"/>
<reference evidence="5" key="1">
    <citation type="submission" date="2021-03" db="EMBL/GenBank/DDBJ databases">
        <title>Chromosome level genome of the anhydrobiotic midge Polypedilum vanderplanki.</title>
        <authorList>
            <person name="Yoshida Y."/>
            <person name="Kikawada T."/>
            <person name="Gusev O."/>
        </authorList>
    </citation>
    <scope>NUCLEOTIDE SEQUENCE</scope>
    <source>
        <strain evidence="5">NIAS01</strain>
        <tissue evidence="5">Whole body or cell culture</tissue>
    </source>
</reference>
<evidence type="ECO:0000256" key="3">
    <source>
        <dbReference type="SAM" id="MobiDB-lite"/>
    </source>
</evidence>
<dbReference type="GO" id="GO:0099503">
    <property type="term" value="C:secretory vesicle"/>
    <property type="evidence" value="ECO:0007669"/>
    <property type="project" value="TreeGrafter"/>
</dbReference>
<organism evidence="5 6">
    <name type="scientific">Polypedilum vanderplanki</name>
    <name type="common">Sleeping chironomid midge</name>
    <dbReference type="NCBI Taxonomy" id="319348"/>
    <lineage>
        <taxon>Eukaryota</taxon>
        <taxon>Metazoa</taxon>
        <taxon>Ecdysozoa</taxon>
        <taxon>Arthropoda</taxon>
        <taxon>Hexapoda</taxon>
        <taxon>Insecta</taxon>
        <taxon>Pterygota</taxon>
        <taxon>Neoptera</taxon>
        <taxon>Endopterygota</taxon>
        <taxon>Diptera</taxon>
        <taxon>Nematocera</taxon>
        <taxon>Chironomoidea</taxon>
        <taxon>Chironomidae</taxon>
        <taxon>Chironominae</taxon>
        <taxon>Polypedilum</taxon>
        <taxon>Polypedilum</taxon>
    </lineage>
</organism>